<sequence length="556" mass="58950">MARRTRLDTAYDIVIVGAGTAGCVLATRLSADPSVSVLLVEAGPAADRRLLVQMPIGVGLLIGRTDLGWGYETEPEPGLGGRRLPVPRGKLVGGTGSINGSTHVRAHRLDYDDWVQHGAVGWGYDDLLPYFRRSETSWRGADAQHGGSGPVSVARATERGSFGHRLDAGARGLGVDFPDDTQDGDPTGAGQSEVSIRRGRRHSTAAAYLRPVLRRRPNLTLLTGVQVRRVVFDGTRAAGVELLDHGRLTPVRAGREVVLAAGVYNSPQLLMLSGIGPADHLRSHGLDALVDLPGVGENLHEHPSAPVLFDVSEPVTFHEHLRADRLAWAALRWAVAGTGPLAAMPELLSVYTRSRPDLDRPDGFLGIVAGGFDARPWFPGVKPLPGRHCIALNAVGTPVSRGHVRLRSADPDAAPRIQLNLLQHPDDVAALRETLRMTRRLLTAPEVRGMIAGETVPGPDVRTDEEFEAFLRGHAHQAHHAGGTCAIGTGRDAVVDPSLVVHGTTGLRVADASVMPSSIGANVNATVIAIAERAAALVRGEDTAAAGAERPGALRR</sequence>
<comment type="caution">
    <text evidence="9">The sequence shown here is derived from an EMBL/GenBank/DDBJ whole genome shotgun (WGS) entry which is preliminary data.</text>
</comment>
<dbReference type="Pfam" id="PF00732">
    <property type="entry name" value="GMC_oxred_N"/>
    <property type="match status" value="1"/>
</dbReference>
<dbReference type="Pfam" id="PF05199">
    <property type="entry name" value="GMC_oxred_C"/>
    <property type="match status" value="1"/>
</dbReference>
<dbReference type="RefSeq" id="WP_162392651.1">
    <property type="nucleotide sequence ID" value="NZ_JAABOZ010000002.1"/>
</dbReference>
<dbReference type="PROSITE" id="PS51257">
    <property type="entry name" value="PROKAR_LIPOPROTEIN"/>
    <property type="match status" value="1"/>
</dbReference>
<dbReference type="InterPro" id="IPR000172">
    <property type="entry name" value="GMC_OxRdtase_N"/>
</dbReference>
<evidence type="ECO:0000259" key="7">
    <source>
        <dbReference type="Pfam" id="PF00732"/>
    </source>
</evidence>
<evidence type="ECO:0000256" key="3">
    <source>
        <dbReference type="ARBA" id="ARBA00022630"/>
    </source>
</evidence>
<feature type="domain" description="Glucose-methanol-choline oxidoreductase C-terminal" evidence="8">
    <location>
        <begin position="398"/>
        <end position="531"/>
    </location>
</feature>
<evidence type="ECO:0000256" key="6">
    <source>
        <dbReference type="SAM" id="MobiDB-lite"/>
    </source>
</evidence>
<evidence type="ECO:0000313" key="10">
    <source>
        <dbReference type="Proteomes" id="UP000470470"/>
    </source>
</evidence>
<dbReference type="EMBL" id="JAAGWK010000009">
    <property type="protein sequence ID" value="NEL53724.1"/>
    <property type="molecule type" value="Genomic_DNA"/>
</dbReference>
<accession>A0A7K3WBH3</accession>
<dbReference type="PANTHER" id="PTHR11552">
    <property type="entry name" value="GLUCOSE-METHANOL-CHOLINE GMC OXIDOREDUCTASE"/>
    <property type="match status" value="1"/>
</dbReference>
<evidence type="ECO:0000256" key="2">
    <source>
        <dbReference type="ARBA" id="ARBA00010790"/>
    </source>
</evidence>
<feature type="binding site" evidence="5">
    <location>
        <position position="95"/>
    </location>
    <ligand>
        <name>FAD</name>
        <dbReference type="ChEBI" id="CHEBI:57692"/>
    </ligand>
</feature>
<evidence type="ECO:0000256" key="4">
    <source>
        <dbReference type="ARBA" id="ARBA00022827"/>
    </source>
</evidence>
<gene>
    <name evidence="9" type="ORF">G1H19_06875</name>
</gene>
<dbReference type="SUPFAM" id="SSF54373">
    <property type="entry name" value="FAD-linked reductases, C-terminal domain"/>
    <property type="match status" value="1"/>
</dbReference>
<evidence type="ECO:0000256" key="1">
    <source>
        <dbReference type="ARBA" id="ARBA00001974"/>
    </source>
</evidence>
<dbReference type="GO" id="GO:0016614">
    <property type="term" value="F:oxidoreductase activity, acting on CH-OH group of donors"/>
    <property type="evidence" value="ECO:0007669"/>
    <property type="project" value="InterPro"/>
</dbReference>
<dbReference type="Gene3D" id="3.30.560.10">
    <property type="entry name" value="Glucose Oxidase, domain 3"/>
    <property type="match status" value="1"/>
</dbReference>
<dbReference type="PANTHER" id="PTHR11552:SF147">
    <property type="entry name" value="CHOLINE DEHYDROGENASE, MITOCHONDRIAL"/>
    <property type="match status" value="1"/>
</dbReference>
<dbReference type="PIRSF" id="PIRSF000137">
    <property type="entry name" value="Alcohol_oxidase"/>
    <property type="match status" value="1"/>
</dbReference>
<protein>
    <submittedName>
        <fullName evidence="9">Choline dehydrogenase</fullName>
    </submittedName>
</protein>
<dbReference type="InterPro" id="IPR036188">
    <property type="entry name" value="FAD/NAD-bd_sf"/>
</dbReference>
<evidence type="ECO:0000313" key="9">
    <source>
        <dbReference type="EMBL" id="NEL53724.1"/>
    </source>
</evidence>
<organism evidence="9 10">
    <name type="scientific">Goekera deserti</name>
    <dbReference type="NCBI Taxonomy" id="2497753"/>
    <lineage>
        <taxon>Bacteria</taxon>
        <taxon>Bacillati</taxon>
        <taxon>Actinomycetota</taxon>
        <taxon>Actinomycetes</taxon>
        <taxon>Geodermatophilales</taxon>
        <taxon>Geodermatophilaceae</taxon>
        <taxon>Goekera</taxon>
    </lineage>
</organism>
<feature type="region of interest" description="Disordered" evidence="6">
    <location>
        <begin position="177"/>
        <end position="197"/>
    </location>
</feature>
<keyword evidence="10" id="KW-1185">Reference proteome</keyword>
<dbReference type="AlphaFoldDB" id="A0A7K3WBH3"/>
<dbReference type="Proteomes" id="UP000470470">
    <property type="component" value="Unassembled WGS sequence"/>
</dbReference>
<dbReference type="InterPro" id="IPR007867">
    <property type="entry name" value="GMC_OxRtase_C"/>
</dbReference>
<dbReference type="GO" id="GO:0050660">
    <property type="term" value="F:flavin adenine dinucleotide binding"/>
    <property type="evidence" value="ECO:0007669"/>
    <property type="project" value="InterPro"/>
</dbReference>
<dbReference type="InterPro" id="IPR012132">
    <property type="entry name" value="GMC_OxRdtase"/>
</dbReference>
<dbReference type="SUPFAM" id="SSF51905">
    <property type="entry name" value="FAD/NAD(P)-binding domain"/>
    <property type="match status" value="1"/>
</dbReference>
<comment type="similarity">
    <text evidence="2">Belongs to the GMC oxidoreductase family.</text>
</comment>
<name>A0A7K3WBH3_9ACTN</name>
<proteinExistence type="inferred from homology"/>
<evidence type="ECO:0000259" key="8">
    <source>
        <dbReference type="Pfam" id="PF05199"/>
    </source>
</evidence>
<reference evidence="9 10" key="1">
    <citation type="submission" date="2020-02" db="EMBL/GenBank/DDBJ databases">
        <title>The whole genome sequence of CPCC 205119.</title>
        <authorList>
            <person name="Jiang Z."/>
        </authorList>
    </citation>
    <scope>NUCLEOTIDE SEQUENCE [LARGE SCALE GENOMIC DNA]</scope>
    <source>
        <strain evidence="9 10">CPCC 205119</strain>
    </source>
</reference>
<feature type="domain" description="Glucose-methanol-choline oxidoreductase N-terminal" evidence="7">
    <location>
        <begin position="11"/>
        <end position="303"/>
    </location>
</feature>
<evidence type="ECO:0000256" key="5">
    <source>
        <dbReference type="PIRSR" id="PIRSR000137-2"/>
    </source>
</evidence>
<keyword evidence="4 5" id="KW-0274">FAD</keyword>
<feature type="binding site" evidence="5">
    <location>
        <position position="227"/>
    </location>
    <ligand>
        <name>FAD</name>
        <dbReference type="ChEBI" id="CHEBI:57692"/>
    </ligand>
</feature>
<keyword evidence="3" id="KW-0285">Flavoprotein</keyword>
<dbReference type="Gene3D" id="3.50.50.60">
    <property type="entry name" value="FAD/NAD(P)-binding domain"/>
    <property type="match status" value="1"/>
</dbReference>
<comment type="cofactor">
    <cofactor evidence="1 5">
        <name>FAD</name>
        <dbReference type="ChEBI" id="CHEBI:57692"/>
    </cofactor>
</comment>